<keyword evidence="10 11" id="KW-0472">Membrane</keyword>
<evidence type="ECO:0000313" key="14">
    <source>
        <dbReference type="Proteomes" id="UP000002588"/>
    </source>
</evidence>
<dbReference type="KEGG" id="azo:azo3597"/>
<dbReference type="GO" id="GO:0015920">
    <property type="term" value="P:lipopolysaccharide transport"/>
    <property type="evidence" value="ECO:0007669"/>
    <property type="project" value="TreeGrafter"/>
</dbReference>
<keyword evidence="14" id="KW-1185">Reference proteome</keyword>
<keyword evidence="7" id="KW-0972">Capsule biogenesis/degradation</keyword>
<evidence type="ECO:0000256" key="2">
    <source>
        <dbReference type="ARBA" id="ARBA00007783"/>
    </source>
</evidence>
<comment type="similarity">
    <text evidence="2 11">Belongs to the ABC-2 integral membrane protein family.</text>
</comment>
<reference evidence="13 14" key="1">
    <citation type="journal article" date="2006" name="Nat. Biotechnol.">
        <title>Complete genome of the mutualistic, N2-fixing grass endophyte Azoarcus sp. strain BH72.</title>
        <authorList>
            <person name="Krause A."/>
            <person name="Ramakumar A."/>
            <person name="Bartels D."/>
            <person name="Battistoni F."/>
            <person name="Bekel T."/>
            <person name="Boch J."/>
            <person name="Boehm M."/>
            <person name="Friedrich F."/>
            <person name="Hurek T."/>
            <person name="Krause L."/>
            <person name="Linke B."/>
            <person name="McHardy A.C."/>
            <person name="Sarkar A."/>
            <person name="Schneiker S."/>
            <person name="Syed A.A."/>
            <person name="Thauer R."/>
            <person name="Vorhoelter F.-J."/>
            <person name="Weidner S."/>
            <person name="Puehler A."/>
            <person name="Reinhold-Hurek B."/>
            <person name="Kaiser O."/>
            <person name="Goesmann A."/>
        </authorList>
    </citation>
    <scope>NUCLEOTIDE SEQUENCE [LARGE SCALE GENOMIC DNA]</scope>
    <source>
        <strain evidence="13 14">BH72</strain>
    </source>
</reference>
<comment type="subcellular location">
    <subcellularLocation>
        <location evidence="11">Cell inner membrane</location>
        <topology evidence="11">Multi-pass membrane protein</topology>
    </subcellularLocation>
    <subcellularLocation>
        <location evidence="1">Cell membrane</location>
        <topology evidence="1">Multi-pass membrane protein</topology>
    </subcellularLocation>
</comment>
<dbReference type="EMBL" id="AM406670">
    <property type="protein sequence ID" value="CAL96213.1"/>
    <property type="molecule type" value="Genomic_DNA"/>
</dbReference>
<dbReference type="Pfam" id="PF01061">
    <property type="entry name" value="ABC2_membrane"/>
    <property type="match status" value="1"/>
</dbReference>
<feature type="transmembrane region" description="Helical" evidence="11">
    <location>
        <begin position="232"/>
        <end position="251"/>
    </location>
</feature>
<dbReference type="AlphaFoldDB" id="A1KBK7"/>
<feature type="transmembrane region" description="Helical" evidence="11">
    <location>
        <begin position="35"/>
        <end position="55"/>
    </location>
</feature>
<feature type="transmembrane region" description="Helical" evidence="11">
    <location>
        <begin position="176"/>
        <end position="195"/>
    </location>
</feature>
<evidence type="ECO:0000256" key="8">
    <source>
        <dbReference type="ARBA" id="ARBA00022989"/>
    </source>
</evidence>
<dbReference type="GO" id="GO:0043190">
    <property type="term" value="C:ATP-binding cassette (ABC) transporter complex"/>
    <property type="evidence" value="ECO:0007669"/>
    <property type="project" value="InterPro"/>
</dbReference>
<dbReference type="HOGENOM" id="CLU_060703_1_1_4"/>
<dbReference type="InterPro" id="IPR047817">
    <property type="entry name" value="ABC2_TM_bact-type"/>
</dbReference>
<name>A1KBK7_AZOSB</name>
<dbReference type="GO" id="GO:0015774">
    <property type="term" value="P:polysaccharide transport"/>
    <property type="evidence" value="ECO:0007669"/>
    <property type="project" value="UniProtKB-KW"/>
</dbReference>
<evidence type="ECO:0000256" key="11">
    <source>
        <dbReference type="RuleBase" id="RU361157"/>
    </source>
</evidence>
<keyword evidence="8 11" id="KW-1133">Transmembrane helix</keyword>
<keyword evidence="4 11" id="KW-1003">Cell membrane</keyword>
<feature type="transmembrane region" description="Helical" evidence="11">
    <location>
        <begin position="107"/>
        <end position="132"/>
    </location>
</feature>
<accession>A1KBK7</accession>
<keyword evidence="3 11" id="KW-0813">Transport</keyword>
<keyword evidence="6 11" id="KW-0812">Transmembrane</keyword>
<keyword evidence="5" id="KW-0762">Sugar transport</keyword>
<dbReference type="InterPro" id="IPR013525">
    <property type="entry name" value="ABC2_TM"/>
</dbReference>
<keyword evidence="9" id="KW-0625">Polysaccharide transport</keyword>
<dbReference type="STRING" id="62928.azo3597"/>
<evidence type="ECO:0000256" key="6">
    <source>
        <dbReference type="ARBA" id="ARBA00022692"/>
    </source>
</evidence>
<evidence type="ECO:0000256" key="9">
    <source>
        <dbReference type="ARBA" id="ARBA00023047"/>
    </source>
</evidence>
<dbReference type="PANTHER" id="PTHR30413">
    <property type="entry name" value="INNER MEMBRANE TRANSPORT PERMEASE"/>
    <property type="match status" value="1"/>
</dbReference>
<evidence type="ECO:0000256" key="1">
    <source>
        <dbReference type="ARBA" id="ARBA00004651"/>
    </source>
</evidence>
<organism evidence="13 14">
    <name type="scientific">Azoarcus sp. (strain BH72)</name>
    <dbReference type="NCBI Taxonomy" id="418699"/>
    <lineage>
        <taxon>Bacteria</taxon>
        <taxon>Pseudomonadati</taxon>
        <taxon>Pseudomonadota</taxon>
        <taxon>Betaproteobacteria</taxon>
        <taxon>Rhodocyclales</taxon>
        <taxon>Zoogloeaceae</taxon>
        <taxon>Azoarcus</taxon>
    </lineage>
</organism>
<dbReference type="PROSITE" id="PS51012">
    <property type="entry name" value="ABC_TM2"/>
    <property type="match status" value="1"/>
</dbReference>
<evidence type="ECO:0000256" key="4">
    <source>
        <dbReference type="ARBA" id="ARBA00022475"/>
    </source>
</evidence>
<dbReference type="InterPro" id="IPR000412">
    <property type="entry name" value="ABC_2_transport"/>
</dbReference>
<evidence type="ECO:0000256" key="5">
    <source>
        <dbReference type="ARBA" id="ARBA00022597"/>
    </source>
</evidence>
<proteinExistence type="inferred from homology"/>
<dbReference type="RefSeq" id="WP_011767319.1">
    <property type="nucleotide sequence ID" value="NC_008702.1"/>
</dbReference>
<feature type="transmembrane region" description="Helical" evidence="11">
    <location>
        <begin position="144"/>
        <end position="164"/>
    </location>
</feature>
<dbReference type="PANTHER" id="PTHR30413:SF10">
    <property type="entry name" value="CAPSULE POLYSACCHARIDE EXPORT INNER-MEMBRANE PROTEIN CTRC"/>
    <property type="match status" value="1"/>
</dbReference>
<feature type="transmembrane region" description="Helical" evidence="11">
    <location>
        <begin position="67"/>
        <end position="86"/>
    </location>
</feature>
<evidence type="ECO:0000256" key="7">
    <source>
        <dbReference type="ARBA" id="ARBA00022903"/>
    </source>
</evidence>
<dbReference type="GO" id="GO:0140359">
    <property type="term" value="F:ABC-type transporter activity"/>
    <property type="evidence" value="ECO:0007669"/>
    <property type="project" value="InterPro"/>
</dbReference>
<evidence type="ECO:0000259" key="12">
    <source>
        <dbReference type="PROSITE" id="PS51012"/>
    </source>
</evidence>
<sequence>MFEGLRRHRQLTAQMVRREVVGRYRGSMMGMAWSLFYPLLMLSVYTFVFTVVFNAKWGGGSSVGKGSFAALVFVGLVVHGVFAECLTKAPGLIVANANYVKKVVFPLDILAWVLVGSALFHGAVSLLILLVAQALFASVPWTVVLFPVVLLPLVLACIGLSWFLSAAGVYLRDISHVTGVASSLLLFMSPVFYPADALPEQFRFWLGVNPLTYFIEESRAVLIFGHLPQGDAWLAAMTVGLLIAWSGFVWFQRTRRGFADVM</sequence>
<gene>
    <name evidence="13" type="primary">wzm</name>
    <name evidence="13" type="ordered locus">azo3597</name>
</gene>
<dbReference type="eggNOG" id="COG1682">
    <property type="taxonomic scope" value="Bacteria"/>
</dbReference>
<evidence type="ECO:0000256" key="10">
    <source>
        <dbReference type="ARBA" id="ARBA00023136"/>
    </source>
</evidence>
<evidence type="ECO:0000313" key="13">
    <source>
        <dbReference type="EMBL" id="CAL96213.1"/>
    </source>
</evidence>
<feature type="domain" description="ABC transmembrane type-2" evidence="12">
    <location>
        <begin position="29"/>
        <end position="254"/>
    </location>
</feature>
<dbReference type="Proteomes" id="UP000002588">
    <property type="component" value="Chromosome"/>
</dbReference>
<evidence type="ECO:0000256" key="3">
    <source>
        <dbReference type="ARBA" id="ARBA00022448"/>
    </source>
</evidence>
<dbReference type="PIRSF" id="PIRSF006648">
    <property type="entry name" value="DrrB"/>
    <property type="match status" value="1"/>
</dbReference>
<protein>
    <recommendedName>
        <fullName evidence="11">Transport permease protein</fullName>
    </recommendedName>
</protein>